<reference evidence="2" key="1">
    <citation type="submission" date="2021-04" db="EMBL/GenBank/DDBJ databases">
        <title>Draft genome sequence of Xylanibacillus composti strain K13.</title>
        <authorList>
            <person name="Uke A."/>
            <person name="Chhe C."/>
            <person name="Baramee S."/>
            <person name="Kosugi A."/>
        </authorList>
    </citation>
    <scope>NUCLEOTIDE SEQUENCE</scope>
    <source>
        <strain evidence="2">K13</strain>
    </source>
</reference>
<gene>
    <name evidence="2" type="ORF">XYCOK13_30720</name>
</gene>
<name>A0A8J4H7Z4_9BACL</name>
<proteinExistence type="predicted"/>
<dbReference type="EMBL" id="BOVK01000043">
    <property type="protein sequence ID" value="GIQ70248.1"/>
    <property type="molecule type" value="Genomic_DNA"/>
</dbReference>
<sequence length="220" mass="23298">MTERKSLLEHWTYQGKPLRVLSTSLGVALAANLLLMPPARAETTNPDAGPVLVEWSTEAVKEYYDPEIDWNLPIRLPAEGADFEEGPLDGSGEEAAGGTGGGSAPVIVHNGFGWDDLLLYHLIFNSGRSYSSRSWSDSRPVYNPRTNEPYRPKTFESGSFQNKPTAGSTVRPKTTDSTGSITRRGSASSSSAKATSSSPGGIGGKSSSFSSSSKSSSFGG</sequence>
<accession>A0A8J4H7Z4</accession>
<feature type="compositionally biased region" description="Low complexity" evidence="1">
    <location>
        <begin position="129"/>
        <end position="139"/>
    </location>
</feature>
<evidence type="ECO:0000313" key="2">
    <source>
        <dbReference type="EMBL" id="GIQ70248.1"/>
    </source>
</evidence>
<feature type="compositionally biased region" description="Low complexity" evidence="1">
    <location>
        <begin position="177"/>
        <end position="220"/>
    </location>
</feature>
<dbReference type="AlphaFoldDB" id="A0A8J4H7Z4"/>
<comment type="caution">
    <text evidence="2">The sequence shown here is derived from an EMBL/GenBank/DDBJ whole genome shotgun (WGS) entry which is preliminary data.</text>
</comment>
<feature type="region of interest" description="Disordered" evidence="1">
    <location>
        <begin position="129"/>
        <end position="220"/>
    </location>
</feature>
<protein>
    <submittedName>
        <fullName evidence="2">Uncharacterized protein</fullName>
    </submittedName>
</protein>
<dbReference type="Proteomes" id="UP000677918">
    <property type="component" value="Unassembled WGS sequence"/>
</dbReference>
<feature type="compositionally biased region" description="Polar residues" evidence="1">
    <location>
        <begin position="156"/>
        <end position="176"/>
    </location>
</feature>
<organism evidence="2 3">
    <name type="scientific">Xylanibacillus composti</name>
    <dbReference type="NCBI Taxonomy" id="1572762"/>
    <lineage>
        <taxon>Bacteria</taxon>
        <taxon>Bacillati</taxon>
        <taxon>Bacillota</taxon>
        <taxon>Bacilli</taxon>
        <taxon>Bacillales</taxon>
        <taxon>Paenibacillaceae</taxon>
        <taxon>Xylanibacillus</taxon>
    </lineage>
</organism>
<dbReference type="RefSeq" id="WP_213413024.1">
    <property type="nucleotide sequence ID" value="NZ_BOVK01000043.1"/>
</dbReference>
<evidence type="ECO:0000256" key="1">
    <source>
        <dbReference type="SAM" id="MobiDB-lite"/>
    </source>
</evidence>
<evidence type="ECO:0000313" key="3">
    <source>
        <dbReference type="Proteomes" id="UP000677918"/>
    </source>
</evidence>
<keyword evidence="3" id="KW-1185">Reference proteome</keyword>
<feature type="region of interest" description="Disordered" evidence="1">
    <location>
        <begin position="81"/>
        <end position="102"/>
    </location>
</feature>